<gene>
    <name evidence="1" type="ORF">L2E82_40616</name>
</gene>
<evidence type="ECO:0000313" key="1">
    <source>
        <dbReference type="EMBL" id="KAI3710822.1"/>
    </source>
</evidence>
<proteinExistence type="predicted"/>
<keyword evidence="2" id="KW-1185">Reference proteome</keyword>
<name>A0ACB9AKY8_CICIN</name>
<dbReference type="EMBL" id="CM042015">
    <property type="protein sequence ID" value="KAI3710822.1"/>
    <property type="molecule type" value="Genomic_DNA"/>
</dbReference>
<reference evidence="2" key="1">
    <citation type="journal article" date="2022" name="Mol. Ecol. Resour.">
        <title>The genomes of chicory, endive, great burdock and yacon provide insights into Asteraceae palaeo-polyploidization history and plant inulin production.</title>
        <authorList>
            <person name="Fan W."/>
            <person name="Wang S."/>
            <person name="Wang H."/>
            <person name="Wang A."/>
            <person name="Jiang F."/>
            <person name="Liu H."/>
            <person name="Zhao H."/>
            <person name="Xu D."/>
            <person name="Zhang Y."/>
        </authorList>
    </citation>
    <scope>NUCLEOTIDE SEQUENCE [LARGE SCALE GENOMIC DNA]</scope>
    <source>
        <strain evidence="2">cv. Punajuju</strain>
    </source>
</reference>
<comment type="caution">
    <text evidence="1">The sequence shown here is derived from an EMBL/GenBank/DDBJ whole genome shotgun (WGS) entry which is preliminary data.</text>
</comment>
<protein>
    <submittedName>
        <fullName evidence="1">Uncharacterized protein</fullName>
    </submittedName>
</protein>
<evidence type="ECO:0000313" key="2">
    <source>
        <dbReference type="Proteomes" id="UP001055811"/>
    </source>
</evidence>
<accession>A0ACB9AKY8</accession>
<sequence>MNMAVTAEEEAADGEIRTTEAITGWSIWIANGWSRSIISLSLHISLVGVNPRKHASTLSAFSTLHLQLLILSVRYSSTKLKDMFSVVCE</sequence>
<organism evidence="1 2">
    <name type="scientific">Cichorium intybus</name>
    <name type="common">Chicory</name>
    <dbReference type="NCBI Taxonomy" id="13427"/>
    <lineage>
        <taxon>Eukaryota</taxon>
        <taxon>Viridiplantae</taxon>
        <taxon>Streptophyta</taxon>
        <taxon>Embryophyta</taxon>
        <taxon>Tracheophyta</taxon>
        <taxon>Spermatophyta</taxon>
        <taxon>Magnoliopsida</taxon>
        <taxon>eudicotyledons</taxon>
        <taxon>Gunneridae</taxon>
        <taxon>Pentapetalae</taxon>
        <taxon>asterids</taxon>
        <taxon>campanulids</taxon>
        <taxon>Asterales</taxon>
        <taxon>Asteraceae</taxon>
        <taxon>Cichorioideae</taxon>
        <taxon>Cichorieae</taxon>
        <taxon>Cichoriinae</taxon>
        <taxon>Cichorium</taxon>
    </lineage>
</organism>
<reference evidence="1 2" key="2">
    <citation type="journal article" date="2022" name="Mol. Ecol. Resour.">
        <title>The genomes of chicory, endive, great burdock and yacon provide insights into Asteraceae paleo-polyploidization history and plant inulin production.</title>
        <authorList>
            <person name="Fan W."/>
            <person name="Wang S."/>
            <person name="Wang H."/>
            <person name="Wang A."/>
            <person name="Jiang F."/>
            <person name="Liu H."/>
            <person name="Zhao H."/>
            <person name="Xu D."/>
            <person name="Zhang Y."/>
        </authorList>
    </citation>
    <scope>NUCLEOTIDE SEQUENCE [LARGE SCALE GENOMIC DNA]</scope>
    <source>
        <strain evidence="2">cv. Punajuju</strain>
        <tissue evidence="1">Leaves</tissue>
    </source>
</reference>
<dbReference type="Proteomes" id="UP001055811">
    <property type="component" value="Linkage Group LG07"/>
</dbReference>